<evidence type="ECO:0000256" key="1">
    <source>
        <dbReference type="SAM" id="MobiDB-lite"/>
    </source>
</evidence>
<dbReference type="EMBL" id="JARAKH010000024">
    <property type="protein sequence ID" value="KAK8391123.1"/>
    <property type="molecule type" value="Genomic_DNA"/>
</dbReference>
<comment type="caution">
    <text evidence="2">The sequence shown here is derived from an EMBL/GenBank/DDBJ whole genome shotgun (WGS) entry which is preliminary data.</text>
</comment>
<dbReference type="Proteomes" id="UP001487740">
    <property type="component" value="Unassembled WGS sequence"/>
</dbReference>
<feature type="region of interest" description="Disordered" evidence="1">
    <location>
        <begin position="62"/>
        <end position="86"/>
    </location>
</feature>
<sequence length="86" mass="9345">MRRDVQDARLYSSRVLASTTATGSGRDWKQRQCSLVALPSPSHYRITACTERVSGRLVDNVSALDRTPPLADTGNVTGQGEKKAVL</sequence>
<evidence type="ECO:0000313" key="3">
    <source>
        <dbReference type="Proteomes" id="UP001487740"/>
    </source>
</evidence>
<organism evidence="2 3">
    <name type="scientific">Scylla paramamosain</name>
    <name type="common">Mud crab</name>
    <dbReference type="NCBI Taxonomy" id="85552"/>
    <lineage>
        <taxon>Eukaryota</taxon>
        <taxon>Metazoa</taxon>
        <taxon>Ecdysozoa</taxon>
        <taxon>Arthropoda</taxon>
        <taxon>Crustacea</taxon>
        <taxon>Multicrustacea</taxon>
        <taxon>Malacostraca</taxon>
        <taxon>Eumalacostraca</taxon>
        <taxon>Eucarida</taxon>
        <taxon>Decapoda</taxon>
        <taxon>Pleocyemata</taxon>
        <taxon>Brachyura</taxon>
        <taxon>Eubrachyura</taxon>
        <taxon>Portunoidea</taxon>
        <taxon>Portunidae</taxon>
        <taxon>Portuninae</taxon>
        <taxon>Scylla</taxon>
    </lineage>
</organism>
<name>A0AAW0TTK7_SCYPA</name>
<proteinExistence type="predicted"/>
<accession>A0AAW0TTK7</accession>
<evidence type="ECO:0000313" key="2">
    <source>
        <dbReference type="EMBL" id="KAK8391123.1"/>
    </source>
</evidence>
<reference evidence="2 3" key="1">
    <citation type="submission" date="2023-03" db="EMBL/GenBank/DDBJ databases">
        <title>High-quality genome of Scylla paramamosain provides insights in environmental adaptation.</title>
        <authorList>
            <person name="Zhang L."/>
        </authorList>
    </citation>
    <scope>NUCLEOTIDE SEQUENCE [LARGE SCALE GENOMIC DNA]</scope>
    <source>
        <strain evidence="2">LZ_2023a</strain>
        <tissue evidence="2">Muscle</tissue>
    </source>
</reference>
<protein>
    <submittedName>
        <fullName evidence="2">Uncharacterized protein</fullName>
    </submittedName>
</protein>
<gene>
    <name evidence="2" type="ORF">O3P69_017046</name>
</gene>
<dbReference type="AlphaFoldDB" id="A0AAW0TTK7"/>
<keyword evidence="3" id="KW-1185">Reference proteome</keyword>